<proteinExistence type="inferred from homology"/>
<evidence type="ECO:0000256" key="1">
    <source>
        <dbReference type="ARBA" id="ARBA00006328"/>
    </source>
</evidence>
<dbReference type="InterPro" id="IPR051164">
    <property type="entry name" value="NmrA-like_oxidored"/>
</dbReference>
<dbReference type="Gene3D" id="3.40.50.720">
    <property type="entry name" value="NAD(P)-binding Rossmann-like Domain"/>
    <property type="match status" value="1"/>
</dbReference>
<organism evidence="5 6">
    <name type="scientific">Mycena chlorophos</name>
    <name type="common">Agaric fungus</name>
    <name type="synonym">Agaricus chlorophos</name>
    <dbReference type="NCBI Taxonomy" id="658473"/>
    <lineage>
        <taxon>Eukaryota</taxon>
        <taxon>Fungi</taxon>
        <taxon>Dikarya</taxon>
        <taxon>Basidiomycota</taxon>
        <taxon>Agaricomycotina</taxon>
        <taxon>Agaricomycetes</taxon>
        <taxon>Agaricomycetidae</taxon>
        <taxon>Agaricales</taxon>
        <taxon>Marasmiineae</taxon>
        <taxon>Mycenaceae</taxon>
        <taxon>Mycena</taxon>
    </lineage>
</organism>
<dbReference type="InterPro" id="IPR036291">
    <property type="entry name" value="NAD(P)-bd_dom_sf"/>
</dbReference>
<sequence>MIDAIKAHGSPNVRIVWSGLPSVKTLSSGKYPNSTQFESKAQIAVYGRASGVPFVDVQAGGHTGDFLTTKRPRRVSEGEDVWAFASPMPPTAVLPLIDAVRDYGLFVRKAIEAKVFPAGETWGAWGEYLTLEEQFKQLSEVTGRKVVYKQISGDEFEARLKAGGVPEIVLPSMREMFLGIGEFGYFVEGTVLSHEGLAEKPRTWRGFVEAQDWSGVFV</sequence>
<evidence type="ECO:0000259" key="4">
    <source>
        <dbReference type="Pfam" id="PF05368"/>
    </source>
</evidence>
<comment type="similarity">
    <text evidence="1">Belongs to the NmrA-type oxidoreductase family.</text>
</comment>
<dbReference type="SUPFAM" id="SSF51735">
    <property type="entry name" value="NAD(P)-binding Rossmann-fold domains"/>
    <property type="match status" value="1"/>
</dbReference>
<evidence type="ECO:0000313" key="5">
    <source>
        <dbReference type="EMBL" id="GAT51753.1"/>
    </source>
</evidence>
<evidence type="ECO:0000256" key="3">
    <source>
        <dbReference type="ARBA" id="ARBA00023002"/>
    </source>
</evidence>
<dbReference type="PANTHER" id="PTHR42748:SF30">
    <property type="entry name" value="NMRA-LIKE DOMAIN-CONTAINING PROTEIN"/>
    <property type="match status" value="1"/>
</dbReference>
<keyword evidence="2" id="KW-0521">NADP</keyword>
<protein>
    <recommendedName>
        <fullName evidence="4">NmrA-like domain-containing protein</fullName>
    </recommendedName>
</protein>
<feature type="domain" description="NmrA-like" evidence="4">
    <location>
        <begin position="1"/>
        <end position="207"/>
    </location>
</feature>
<name>A0ABQ0LKY2_MYCCL</name>
<dbReference type="Proteomes" id="UP000815677">
    <property type="component" value="Unassembled WGS sequence"/>
</dbReference>
<evidence type="ECO:0000313" key="6">
    <source>
        <dbReference type="Proteomes" id="UP000815677"/>
    </source>
</evidence>
<gene>
    <name evidence="5" type="ORF">MCHLO_08867</name>
</gene>
<dbReference type="Pfam" id="PF05368">
    <property type="entry name" value="NmrA"/>
    <property type="match status" value="1"/>
</dbReference>
<dbReference type="InterPro" id="IPR008030">
    <property type="entry name" value="NmrA-like"/>
</dbReference>
<keyword evidence="6" id="KW-1185">Reference proteome</keyword>
<dbReference type="EMBL" id="DF847347">
    <property type="protein sequence ID" value="GAT51753.1"/>
    <property type="molecule type" value="Genomic_DNA"/>
</dbReference>
<dbReference type="PANTHER" id="PTHR42748">
    <property type="entry name" value="NITROGEN METABOLITE REPRESSION PROTEIN NMRA FAMILY MEMBER"/>
    <property type="match status" value="1"/>
</dbReference>
<keyword evidence="3" id="KW-0560">Oxidoreductase</keyword>
<accession>A0ABQ0LKY2</accession>
<reference evidence="5" key="1">
    <citation type="submission" date="2014-09" db="EMBL/GenBank/DDBJ databases">
        <title>Genome sequence of the luminous mushroom Mycena chlorophos for searching fungal bioluminescence genes.</title>
        <authorList>
            <person name="Tanaka Y."/>
            <person name="Kasuga D."/>
            <person name="Oba Y."/>
            <person name="Hase S."/>
            <person name="Sato K."/>
            <person name="Oba Y."/>
            <person name="Sakakibara Y."/>
        </authorList>
    </citation>
    <scope>NUCLEOTIDE SEQUENCE</scope>
</reference>
<evidence type="ECO:0000256" key="2">
    <source>
        <dbReference type="ARBA" id="ARBA00022857"/>
    </source>
</evidence>